<reference evidence="1" key="1">
    <citation type="submission" date="2022-11" db="EMBL/GenBank/DDBJ databases">
        <title>Chromosomal genome sequence assembly and mating type (MAT) locus characterization of the leprose asexual lichenized fungus Lepraria neglecta (Nyl.) Erichsen.</title>
        <authorList>
            <person name="Allen J.L."/>
            <person name="Pfeffer B."/>
        </authorList>
    </citation>
    <scope>NUCLEOTIDE SEQUENCE</scope>
    <source>
        <strain evidence="1">Allen 5258</strain>
    </source>
</reference>
<dbReference type="Proteomes" id="UP001276659">
    <property type="component" value="Unassembled WGS sequence"/>
</dbReference>
<dbReference type="AlphaFoldDB" id="A0AAE0DG34"/>
<protein>
    <submittedName>
        <fullName evidence="1">Uncharacterized protein</fullName>
    </submittedName>
</protein>
<evidence type="ECO:0000313" key="1">
    <source>
        <dbReference type="EMBL" id="KAK3168234.1"/>
    </source>
</evidence>
<sequence length="372" mass="41856">MKERSSLMKLVGQRGTAEVVDLIGLSASSWGAFGSVQSGDGQSGNASFVYQALDGACSCNDTLGTISKRENNDTSFDAGRDIRTSDSSGVFNRISEKYRRRAVIAEAEVEHKRSEPTRTLVERNKHSPTWNKYAPRGFKYWNEFNNRGPDQPDRVLCNFDATYDLDESQSRLTPPALPFRPLLNGLEIPAGETYYNRLAYWPKGGTNQLNAEFLNLYSPKEKVIIAAANNRRVVPERPPSPDNWSTIAWFLWRRACITVTPGTDDFSNLDYIFRRNVDNDYTVAIFDELFKQTKNYQVGKKVYLNPADTSMDTNAFWALLGSPNGNGFIHLLTDNKIALHGKSIVQIGVYQDPDRPGPNGGYETHMWVELTK</sequence>
<evidence type="ECO:0000313" key="2">
    <source>
        <dbReference type="Proteomes" id="UP001276659"/>
    </source>
</evidence>
<organism evidence="1 2">
    <name type="scientific">Lepraria neglecta</name>
    <dbReference type="NCBI Taxonomy" id="209136"/>
    <lineage>
        <taxon>Eukaryota</taxon>
        <taxon>Fungi</taxon>
        <taxon>Dikarya</taxon>
        <taxon>Ascomycota</taxon>
        <taxon>Pezizomycotina</taxon>
        <taxon>Lecanoromycetes</taxon>
        <taxon>OSLEUM clade</taxon>
        <taxon>Lecanoromycetidae</taxon>
        <taxon>Lecanorales</taxon>
        <taxon>Lecanorineae</taxon>
        <taxon>Stereocaulaceae</taxon>
        <taxon>Lepraria</taxon>
    </lineage>
</organism>
<proteinExistence type="predicted"/>
<keyword evidence="2" id="KW-1185">Reference proteome</keyword>
<accession>A0AAE0DG34</accession>
<dbReference type="EMBL" id="JASNWA010000010">
    <property type="protein sequence ID" value="KAK3168234.1"/>
    <property type="molecule type" value="Genomic_DNA"/>
</dbReference>
<gene>
    <name evidence="1" type="ORF">OEA41_004680</name>
</gene>
<name>A0AAE0DG34_9LECA</name>
<comment type="caution">
    <text evidence="1">The sequence shown here is derived from an EMBL/GenBank/DDBJ whole genome shotgun (WGS) entry which is preliminary data.</text>
</comment>